<organism evidence="1 2">
    <name type="scientific">Cephalotus follicularis</name>
    <name type="common">Albany pitcher plant</name>
    <dbReference type="NCBI Taxonomy" id="3775"/>
    <lineage>
        <taxon>Eukaryota</taxon>
        <taxon>Viridiplantae</taxon>
        <taxon>Streptophyta</taxon>
        <taxon>Embryophyta</taxon>
        <taxon>Tracheophyta</taxon>
        <taxon>Spermatophyta</taxon>
        <taxon>Magnoliopsida</taxon>
        <taxon>eudicotyledons</taxon>
        <taxon>Gunneridae</taxon>
        <taxon>Pentapetalae</taxon>
        <taxon>rosids</taxon>
        <taxon>fabids</taxon>
        <taxon>Oxalidales</taxon>
        <taxon>Cephalotaceae</taxon>
        <taxon>Cephalotus</taxon>
    </lineage>
</organism>
<dbReference type="AlphaFoldDB" id="A0A1Q3BDW5"/>
<feature type="non-terminal residue" evidence="1">
    <location>
        <position position="1"/>
    </location>
</feature>
<proteinExistence type="predicted"/>
<name>A0A1Q3BDW5_CEPFO</name>
<dbReference type="EMBL" id="BDDD01000461">
    <property type="protein sequence ID" value="GAV66216.1"/>
    <property type="molecule type" value="Genomic_DNA"/>
</dbReference>
<reference evidence="2" key="1">
    <citation type="submission" date="2016-04" db="EMBL/GenBank/DDBJ databases">
        <title>Cephalotus genome sequencing.</title>
        <authorList>
            <person name="Fukushima K."/>
            <person name="Hasebe M."/>
            <person name="Fang X."/>
        </authorList>
    </citation>
    <scope>NUCLEOTIDE SEQUENCE [LARGE SCALE GENOMIC DNA]</scope>
    <source>
        <strain evidence="2">cv. St1</strain>
    </source>
</reference>
<evidence type="ECO:0000313" key="1">
    <source>
        <dbReference type="EMBL" id="GAV66216.1"/>
    </source>
</evidence>
<keyword evidence="2" id="KW-1185">Reference proteome</keyword>
<comment type="caution">
    <text evidence="1">The sequence shown here is derived from an EMBL/GenBank/DDBJ whole genome shotgun (WGS) entry which is preliminary data.</text>
</comment>
<gene>
    <name evidence="1" type="ORF">CFOL_v3_09726</name>
</gene>
<accession>A0A1Q3BDW5</accession>
<dbReference type="InParanoid" id="A0A1Q3BDW5"/>
<sequence>DDATAGRFPLRFRQTLALWPWRRQCVQKLVLDSMSMRWWSFKLPKTATNAGGGGVERSISTQRRAARGCLSLAVLASVQRKRPMESPIAFKIEGLCRGRGKPGKRIHTAA</sequence>
<protein>
    <submittedName>
        <fullName evidence="1">Uncharacterized protein</fullName>
    </submittedName>
</protein>
<dbReference type="Proteomes" id="UP000187406">
    <property type="component" value="Unassembled WGS sequence"/>
</dbReference>
<evidence type="ECO:0000313" key="2">
    <source>
        <dbReference type="Proteomes" id="UP000187406"/>
    </source>
</evidence>